<evidence type="ECO:0000313" key="2">
    <source>
        <dbReference type="Proteomes" id="UP001295684"/>
    </source>
</evidence>
<proteinExistence type="predicted"/>
<protein>
    <submittedName>
        <fullName evidence="1">Uncharacterized protein</fullName>
    </submittedName>
</protein>
<organism evidence="1 2">
    <name type="scientific">Euplotes crassus</name>
    <dbReference type="NCBI Taxonomy" id="5936"/>
    <lineage>
        <taxon>Eukaryota</taxon>
        <taxon>Sar</taxon>
        <taxon>Alveolata</taxon>
        <taxon>Ciliophora</taxon>
        <taxon>Intramacronucleata</taxon>
        <taxon>Spirotrichea</taxon>
        <taxon>Hypotrichia</taxon>
        <taxon>Euplotida</taxon>
        <taxon>Euplotidae</taxon>
        <taxon>Moneuplotes</taxon>
    </lineage>
</organism>
<dbReference type="EMBL" id="CAMPGE010016174">
    <property type="protein sequence ID" value="CAI2374750.1"/>
    <property type="molecule type" value="Genomic_DNA"/>
</dbReference>
<dbReference type="PANTHER" id="PTHR34204">
    <property type="entry name" value="RNA-BINDING ASCH DOMAIN PROTEIN"/>
    <property type="match status" value="1"/>
</dbReference>
<evidence type="ECO:0000313" key="1">
    <source>
        <dbReference type="EMBL" id="CAI2374750.1"/>
    </source>
</evidence>
<keyword evidence="2" id="KW-1185">Reference proteome</keyword>
<dbReference type="Proteomes" id="UP001295684">
    <property type="component" value="Unassembled WGS sequence"/>
</dbReference>
<dbReference type="AlphaFoldDB" id="A0AAD2CYY3"/>
<reference evidence="1" key="1">
    <citation type="submission" date="2023-07" db="EMBL/GenBank/DDBJ databases">
        <authorList>
            <consortium name="AG Swart"/>
            <person name="Singh M."/>
            <person name="Singh A."/>
            <person name="Seah K."/>
            <person name="Emmerich C."/>
        </authorList>
    </citation>
    <scope>NUCLEOTIDE SEQUENCE</scope>
    <source>
        <strain evidence="1">DP1</strain>
    </source>
</reference>
<dbReference type="PANTHER" id="PTHR34204:SF2">
    <property type="entry name" value="RNA-BINDING ASCH DOMAIN PROTEIN"/>
    <property type="match status" value="1"/>
</dbReference>
<gene>
    <name evidence="1" type="ORF">ECRASSUSDP1_LOCUS16107</name>
</gene>
<accession>A0AAD2CYY3</accession>
<comment type="caution">
    <text evidence="1">The sequence shown here is derived from an EMBL/GenBank/DDBJ whole genome shotgun (WGS) entry which is preliminary data.</text>
</comment>
<name>A0AAD2CYY3_EUPCR</name>
<sequence length="303" mass="34946">MHHTSEPGMIQYFSTSEIEVPDHLYLGVRDVIFAYKEYTELQETYSYDFIESIKATCSEELCVNIACDSECYYFHGYPRGNLVKLFCVVLVLWNQNFSFPIKYKKCPGLELDETNLEIETLSKLTSSVDDIFEASEGEDSQNLFEEIKAFLVALTPRGFLTCIGIRKTPGSKDVCPPPISCVFDHFNRRFTLLTPEQLEENPNPPKLTVGARALSKHVHRSTEGFWGTILGLSEEKRNEHAFNKLKQIVQNSVWINIHGLPQDLIIIECRVSEGYGCRWTRDQEFRGFIEPQMMDGHSKKWRH</sequence>